<dbReference type="GO" id="GO:0031410">
    <property type="term" value="C:cytoplasmic vesicle"/>
    <property type="evidence" value="ECO:0000318"/>
    <property type="project" value="GO_Central"/>
</dbReference>
<dbReference type="Pfam" id="PF03456">
    <property type="entry name" value="uDENN"/>
    <property type="match status" value="1"/>
</dbReference>
<dbReference type="RefSeq" id="XP_030832687.1">
    <property type="nucleotide sequence ID" value="XM_030976827.1"/>
</dbReference>
<dbReference type="InterPro" id="IPR002885">
    <property type="entry name" value="PPR_rpt"/>
</dbReference>
<dbReference type="Pfam" id="PF03455">
    <property type="entry name" value="dDENN"/>
    <property type="match status" value="1"/>
</dbReference>
<dbReference type="InterPro" id="IPR005112">
    <property type="entry name" value="dDENN_dom"/>
</dbReference>
<feature type="domain" description="MABP" evidence="5">
    <location>
        <begin position="43"/>
        <end position="204"/>
    </location>
</feature>
<dbReference type="EnsemblMetazoa" id="XM_030976827">
    <property type="protein sequence ID" value="XP_030832687"/>
    <property type="gene ID" value="LOC590671"/>
</dbReference>
<feature type="region of interest" description="Disordered" evidence="3">
    <location>
        <begin position="1142"/>
        <end position="1189"/>
    </location>
</feature>
<dbReference type="InterPro" id="IPR011990">
    <property type="entry name" value="TPR-like_helical_dom_sf"/>
</dbReference>
<evidence type="ECO:0000313" key="7">
    <source>
        <dbReference type="Proteomes" id="UP000007110"/>
    </source>
</evidence>
<feature type="compositionally biased region" description="Polar residues" evidence="3">
    <location>
        <begin position="1426"/>
        <end position="1444"/>
    </location>
</feature>
<dbReference type="Pfam" id="PF13041">
    <property type="entry name" value="PPR_2"/>
    <property type="match status" value="1"/>
</dbReference>
<evidence type="ECO:0000256" key="1">
    <source>
        <dbReference type="ARBA" id="ARBA00022658"/>
    </source>
</evidence>
<dbReference type="InterPro" id="IPR051696">
    <property type="entry name" value="DENN_Domain_GEFs"/>
</dbReference>
<dbReference type="SMART" id="SM00800">
    <property type="entry name" value="uDENN"/>
    <property type="match status" value="1"/>
</dbReference>
<feature type="region of interest" description="Disordered" evidence="3">
    <location>
        <begin position="1344"/>
        <end position="1444"/>
    </location>
</feature>
<sequence length="2050" mass="228036">MEDGGGSGRRVADYFVVAGLTETSRPLNDDLLGEAPRKPPKNLAPIIDITVIIKSQGEKVPPGFTCVETTPSGLPADLNHGSIASPSVFICIRRGYEQPPLTDIGILYEGKERVMPGCEIVSHTPNGHPANVSNRIGVNNQRAYITYRRASENAPHNALAVIDICVILMNKNESPPHAFCLINKNLNKGSMMGSDVYLCYKKSAIRGNSIVYQADMLSRYPLEDYDDFPLPQSTPFCMPMGAAIECWAETREHPLPVFSTFVLTDIAGGKVYGAAVTFYENYPEEKLSEQQREALQLKPTDTKNGPSGYNIHVNKCVCLLSHWPFFEAFKKFLAFIYRVSISGPRSIPIERHISHFMHEVPFPTPQRPRILMELGHDQLILATPQTSPIPLSGASYCAMLRNLGPEKTLNVLAFLLMEHKLVLHSLRPALLTGVAEAVSSLIFPFVWQCPYIPLCPLSLSDYLSAPMSVVVGIDSRYFDMYDPPNDAICIDIDTNTILQLDDKKGITWKILPKKPAKRLYNTLTKIYQDIQESAVGDGISDELAVEVSPITLDFSLKKKQMQLEMRIQDAFLAFMAMMLKGYSHYLLPITQQPSNRALDASSRFDYPGFLKTRDKASHVFFKQFLKTQMFIKFIEEISFVSENDEKFAFFDDCIDKVDIDCKDDIHLIDTESQVDSEHTVFVMPPDADGTGTQYDYTDFPILKRELFHAPPTAEVRDQLSTPNISRTKQGVAQSPFPRRTKQEMRNSQKMAKMQAASPEQWANYLLGQSYALWFIHLPSYVKATHSKTRALRTAFEVLKKMQDKNISLFDEVCYRVLMQLCGQYRQPVLAVQVFMEMRRRGIKPNAITYGHYNKAVLECQWPTSSFSSYQQWVKLRNTLAAVIQFRRGIKHRGSSSDTNSDLLSQGSGDSMEPPGVMLEPEGGGKDETDLIKLMEGTAAVNLTREEKSSTGNSDMGYASMIMDETTPNDLLTSPELSPTKLARQRDSQCLDEEDEEEATQDQDNDREADVVGREKMTGVDGEVKGVVERRGREEEEDEEQDGVKEGVHERTFVADDDLSLVGHRKEELSAEITNIKSRSAPVSEVSTPISRKRLDLGGIDTPDDGLFGITDLNEEEPRGRGSSILRRSRSSVTSREAVHVVLDTSHSSMNGNTSLLDANNLEEDNPFDDSHLSDPNDTPRRRHKSAGEHAWSLAIRKRNSSGGDAAATITDSLATSDSDVISEDKFGCDAKMLEKLRTSSESSQSGTHSRSLSCGSRPQYIDQKGEEFPVQVNALDDVGKEELLDVCHQIKTLNASEDRGSSEGMTDSGDDLLVSINEKNSQDTRESGSGDLIEVVDEGSKLKASSIPNGLHDIHVSPKHTTDNVSTDDDALDDVETPLENGLGKTELYKLESMESLPSNSSSNDTKDSKENLSSKPRKTPKRTPNFLSNLLTSPFTPRMSKQSISRTIQSASSQMETLRTRATDFASKVGEYTRQLSSPAIKDSLSNPNLMDIDDTYRGDYGGKSEPRTIAGSWGDSSKMDSLNPEEMGIHMPGSQFAGSTQSLNNPMASDQEDGFNSVKRQYAMHVFMTSCFRCGACRSALYDEHIMAGWAADDSNLNTSCAFCGSPRVPFLTVTIKDLREPGGLCTLTPSPSAESMQSIQSAPFLKQGDALPGGKTDESGNDYQSNPSVDNLSLGSEGEGDPKPALTGRTMPPMREAGLHHSAGDAVMREQLKRGSGGGDNSPSAARRRTVSECHTADLLKEVESVERPGNGYPANMRPGTSYSLPRCKTIQETTNHNASLLADFSTFSTISLPSSMRGSREFLAPPPRRDADPDPVNVPYLSPLVLRKEIENVIDNEGEECLRQPAFVSQHPIIFWNLIWYFKRLDMPNYLEGALLAAYSDNRDLNDGGRYLATDSRYVKVTILWDNLSLYKEDGIPMYLHWTPNAQAIKNAINAPDKADFSSSFMLQIVKCIRFNNVFLPITMLLDEFKRQGIPLGEHRSIYRELLFLSFLALGKDNVDHDAFDQQYRVAYSKLREDQKEQMQKNDRPPPRAVQMCRTVFSDLSL</sequence>
<dbReference type="SMART" id="SM00799">
    <property type="entry name" value="DENN"/>
    <property type="match status" value="1"/>
</dbReference>
<feature type="region of interest" description="Disordered" evidence="3">
    <location>
        <begin position="1236"/>
        <end position="1259"/>
    </location>
</feature>
<feature type="compositionally biased region" description="Polar residues" evidence="3">
    <location>
        <begin position="965"/>
        <end position="976"/>
    </location>
</feature>
<feature type="compositionally biased region" description="Basic and acidic residues" evidence="3">
    <location>
        <begin position="1499"/>
        <end position="1508"/>
    </location>
</feature>
<feature type="compositionally biased region" description="Low complexity" evidence="3">
    <location>
        <begin position="1120"/>
        <end position="1130"/>
    </location>
</feature>
<feature type="region of interest" description="Disordered" evidence="3">
    <location>
        <begin position="1499"/>
        <end position="1518"/>
    </location>
</feature>
<reference evidence="6" key="2">
    <citation type="submission" date="2021-01" db="UniProtKB">
        <authorList>
            <consortium name="EnsemblMetazoa"/>
        </authorList>
    </citation>
    <scope>IDENTIFICATION</scope>
</reference>
<dbReference type="PANTHER" id="PTHR12296:SF30">
    <property type="entry name" value="DENN DOMAIN-CONTAINING PROTEIN CRAG"/>
    <property type="match status" value="1"/>
</dbReference>
<feature type="region of interest" description="Disordered" evidence="3">
    <location>
        <begin position="1715"/>
        <end position="1734"/>
    </location>
</feature>
<dbReference type="InterPro" id="IPR023341">
    <property type="entry name" value="MABP"/>
</dbReference>
<feature type="compositionally biased region" description="Low complexity" evidence="3">
    <location>
        <begin position="1239"/>
        <end position="1251"/>
    </location>
</feature>
<dbReference type="InterPro" id="IPR037516">
    <property type="entry name" value="Tripartite_DENN"/>
</dbReference>
<feature type="compositionally biased region" description="Basic and acidic residues" evidence="3">
    <location>
        <begin position="922"/>
        <end position="932"/>
    </location>
</feature>
<evidence type="ECO:0000259" key="5">
    <source>
        <dbReference type="PROSITE" id="PS51498"/>
    </source>
</evidence>
<feature type="compositionally biased region" description="Basic and acidic residues" evidence="3">
    <location>
        <begin position="1003"/>
        <end position="1033"/>
    </location>
</feature>
<dbReference type="EnsemblMetazoa" id="XM_030976825">
    <property type="protein sequence ID" value="XP_030832685"/>
    <property type="gene ID" value="LOC590671"/>
</dbReference>
<dbReference type="RefSeq" id="XP_030832686.1">
    <property type="nucleotide sequence ID" value="XM_030976826.1"/>
</dbReference>
<evidence type="ECO:0000313" key="6">
    <source>
        <dbReference type="EnsemblMetazoa" id="XP_030832685"/>
    </source>
</evidence>
<dbReference type="Gene3D" id="3.40.50.11500">
    <property type="match status" value="1"/>
</dbReference>
<feature type="region of interest" description="Disordered" evidence="3">
    <location>
        <begin position="1649"/>
        <end position="1700"/>
    </location>
</feature>
<feature type="compositionally biased region" description="Acidic residues" evidence="3">
    <location>
        <begin position="989"/>
        <end position="1002"/>
    </location>
</feature>
<dbReference type="NCBIfam" id="TIGR00756">
    <property type="entry name" value="PPR"/>
    <property type="match status" value="1"/>
</dbReference>
<feature type="compositionally biased region" description="Acidic residues" evidence="3">
    <location>
        <begin position="1366"/>
        <end position="1377"/>
    </location>
</feature>
<feature type="domain" description="UDENN" evidence="4">
    <location>
        <begin position="196"/>
        <end position="645"/>
    </location>
</feature>
<dbReference type="FunCoup" id="A0A7M7N8E0">
    <property type="interactions" value="1158"/>
</dbReference>
<feature type="compositionally biased region" description="Low complexity" evidence="3">
    <location>
        <begin position="1394"/>
        <end position="1404"/>
    </location>
</feature>
<dbReference type="SMART" id="SM00801">
    <property type="entry name" value="dDENN"/>
    <property type="match status" value="1"/>
</dbReference>
<dbReference type="PROSITE" id="PS51498">
    <property type="entry name" value="MABP"/>
    <property type="match status" value="1"/>
</dbReference>
<dbReference type="InterPro" id="IPR005113">
    <property type="entry name" value="uDENN_dom"/>
</dbReference>
<dbReference type="GeneID" id="590671"/>
<protein>
    <recommendedName>
        <fullName evidence="8">C-myc promoter-binding protein</fullName>
    </recommendedName>
</protein>
<proteinExistence type="predicted"/>
<feature type="compositionally biased region" description="Polar residues" evidence="3">
    <location>
        <begin position="895"/>
        <end position="908"/>
    </location>
</feature>
<dbReference type="PANTHER" id="PTHR12296">
    <property type="entry name" value="DENN DOMAIN-CONTAINING PROTEIN 4"/>
    <property type="match status" value="1"/>
</dbReference>
<dbReference type="GO" id="GO:0005085">
    <property type="term" value="F:guanyl-nucleotide exchange factor activity"/>
    <property type="evidence" value="ECO:0007669"/>
    <property type="project" value="UniProtKB-KW"/>
</dbReference>
<evidence type="ECO:0008006" key="8">
    <source>
        <dbReference type="Google" id="ProtNLM"/>
    </source>
</evidence>
<dbReference type="InterPro" id="IPR043153">
    <property type="entry name" value="DENN_C"/>
</dbReference>
<dbReference type="EnsemblMetazoa" id="XM_030976826">
    <property type="protein sequence ID" value="XP_030832686"/>
    <property type="gene ID" value="LOC590671"/>
</dbReference>
<feature type="region of interest" description="Disordered" evidence="3">
    <location>
        <begin position="1107"/>
        <end position="1130"/>
    </location>
</feature>
<evidence type="ECO:0000256" key="2">
    <source>
        <dbReference type="PROSITE-ProRule" id="PRU00708"/>
    </source>
</evidence>
<feature type="compositionally biased region" description="Basic and acidic residues" evidence="3">
    <location>
        <begin position="1352"/>
        <end position="1362"/>
    </location>
</feature>
<feature type="compositionally biased region" description="Polar residues" evidence="3">
    <location>
        <begin position="1664"/>
        <end position="1677"/>
    </location>
</feature>
<dbReference type="OMA" id="LMTIAME"/>
<dbReference type="GO" id="GO:0032483">
    <property type="term" value="P:regulation of Rab protein signal transduction"/>
    <property type="evidence" value="ECO:0000318"/>
    <property type="project" value="GO_Central"/>
</dbReference>
<dbReference type="InParanoid" id="A0A7M7N8E0"/>
<feature type="region of interest" description="Disordered" evidence="3">
    <location>
        <begin position="891"/>
        <end position="1047"/>
    </location>
</feature>
<dbReference type="InterPro" id="IPR001194">
    <property type="entry name" value="cDENN_dom"/>
</dbReference>
<dbReference type="Pfam" id="PF02141">
    <property type="entry name" value="DENN"/>
    <property type="match status" value="1"/>
</dbReference>
<feature type="compositionally biased region" description="Basic and acidic residues" evidence="3">
    <location>
        <begin position="1168"/>
        <end position="1179"/>
    </location>
</feature>
<reference evidence="7" key="1">
    <citation type="submission" date="2015-02" db="EMBL/GenBank/DDBJ databases">
        <title>Genome sequencing for Strongylocentrotus purpuratus.</title>
        <authorList>
            <person name="Murali S."/>
            <person name="Liu Y."/>
            <person name="Vee V."/>
            <person name="English A."/>
            <person name="Wang M."/>
            <person name="Skinner E."/>
            <person name="Han Y."/>
            <person name="Muzny D.M."/>
            <person name="Worley K.C."/>
            <person name="Gibbs R.A."/>
        </authorList>
    </citation>
    <scope>NUCLEOTIDE SEQUENCE</scope>
</reference>
<accession>A0A7M7N8E0</accession>
<feature type="repeat" description="PPR" evidence="2">
    <location>
        <begin position="810"/>
        <end position="844"/>
    </location>
</feature>
<dbReference type="RefSeq" id="XP_030832685.1">
    <property type="nucleotide sequence ID" value="XM_030976825.1"/>
</dbReference>
<dbReference type="PROSITE" id="PS51375">
    <property type="entry name" value="PPR"/>
    <property type="match status" value="1"/>
</dbReference>
<name>A0A7M7N8E0_STRPU</name>
<feature type="compositionally biased region" description="Polar residues" evidence="3">
    <location>
        <begin position="1144"/>
        <end position="1157"/>
    </location>
</feature>
<dbReference type="KEGG" id="spu:590671"/>
<organism evidence="6 7">
    <name type="scientific">Strongylocentrotus purpuratus</name>
    <name type="common">Purple sea urchin</name>
    <dbReference type="NCBI Taxonomy" id="7668"/>
    <lineage>
        <taxon>Eukaryota</taxon>
        <taxon>Metazoa</taxon>
        <taxon>Echinodermata</taxon>
        <taxon>Eleutherozoa</taxon>
        <taxon>Echinozoa</taxon>
        <taxon>Echinoidea</taxon>
        <taxon>Euechinoidea</taxon>
        <taxon>Echinacea</taxon>
        <taxon>Camarodonta</taxon>
        <taxon>Echinidea</taxon>
        <taxon>Strongylocentrotidae</taxon>
        <taxon>Strongylocentrotus</taxon>
    </lineage>
</organism>
<dbReference type="OrthoDB" id="75250at2759"/>
<dbReference type="Gene3D" id="1.25.40.10">
    <property type="entry name" value="Tetratricopeptide repeat domain"/>
    <property type="match status" value="1"/>
</dbReference>
<evidence type="ECO:0000256" key="3">
    <source>
        <dbReference type="SAM" id="MobiDB-lite"/>
    </source>
</evidence>
<evidence type="ECO:0000259" key="4">
    <source>
        <dbReference type="PROSITE" id="PS50211"/>
    </source>
</evidence>
<keyword evidence="7" id="KW-1185">Reference proteome</keyword>
<keyword evidence="1" id="KW-0344">Guanine-nucleotide releasing factor</keyword>
<dbReference type="Proteomes" id="UP000007110">
    <property type="component" value="Unassembled WGS sequence"/>
</dbReference>
<dbReference type="PROSITE" id="PS50211">
    <property type="entry name" value="DENN"/>
    <property type="match status" value="1"/>
</dbReference>
<dbReference type="Gene3D" id="2.100.10.50">
    <property type="match status" value="1"/>
</dbReference>